<keyword evidence="8" id="KW-1185">Reference proteome</keyword>
<accession>A8ZKI9</accession>
<dbReference type="GO" id="GO:0030288">
    <property type="term" value="C:outer membrane-bounded periplasmic space"/>
    <property type="evidence" value="ECO:0007669"/>
    <property type="project" value="TreeGrafter"/>
</dbReference>
<evidence type="ECO:0000313" key="8">
    <source>
        <dbReference type="Proteomes" id="UP000000268"/>
    </source>
</evidence>
<keyword evidence="3" id="KW-0813">Transport</keyword>
<reference evidence="7 8" key="1">
    <citation type="journal article" date="2008" name="Proc. Natl. Acad. Sci. U.S.A.">
        <title>Niche adaptation and genome expansion in the chlorophyll d-producing cyanobacterium Acaryochloris marina.</title>
        <authorList>
            <person name="Swingley W.D."/>
            <person name="Chen M."/>
            <person name="Cheung P.C."/>
            <person name="Conrad A.L."/>
            <person name="Dejesa L.C."/>
            <person name="Hao J."/>
            <person name="Honchak B.M."/>
            <person name="Karbach L.E."/>
            <person name="Kurdoglu A."/>
            <person name="Lahiri S."/>
            <person name="Mastrian S.D."/>
            <person name="Miyashita H."/>
            <person name="Page L."/>
            <person name="Ramakrishna P."/>
            <person name="Satoh S."/>
            <person name="Sattley W.M."/>
            <person name="Shimada Y."/>
            <person name="Taylor H.L."/>
            <person name="Tomo T."/>
            <person name="Tsuchiya T."/>
            <person name="Wang Z.T."/>
            <person name="Raymond J."/>
            <person name="Mimuro M."/>
            <person name="Blankenship R.E."/>
            <person name="Touchman J.W."/>
        </authorList>
    </citation>
    <scope>NUCLEOTIDE SEQUENCE [LARGE SCALE GENOMIC DNA]</scope>
    <source>
        <strain evidence="8">MBIC 11017</strain>
        <plasmid evidence="8">Plasmid pREB1</plasmid>
    </source>
</reference>
<feature type="domain" description="Fe/B12 periplasmic-binding" evidence="6">
    <location>
        <begin position="53"/>
        <end position="341"/>
    </location>
</feature>
<dbReference type="Pfam" id="PF01497">
    <property type="entry name" value="Peripla_BP_2"/>
    <property type="match status" value="1"/>
</dbReference>
<name>A8ZKI9_ACAM1</name>
<sequence>MARLKLNTMGLLMALAIVGIACTRPTPSTSTGTDCRTITHDLGETEVCGQPQKVVTIGPNLLELLLALEVQPIAHAEYFPFPSRQFDQPDQQIPYLGKYLTRQPDNVGTAESPSLEAIAKLKPDLILADSIKNKDEYELLSKIAPTLLFDYSGAGSAWQTDLEALGQALQKADKATTMVAESQQQVAKLKQELQPIVAKDPKVLLLLSEQLSQGVRLETANSSCGALLEDVGFEVVVPADLSQSQEPSHVISLESLTNLDMDWILIEGFSSQNTAKTPTPEEQQVKAIKTEWSENAIAQSLPPSKEGKVYFTPVYLCHALLGPIGTEVFLSDLYQQLSLSKIKTSRMPTRFKS</sequence>
<evidence type="ECO:0000256" key="3">
    <source>
        <dbReference type="ARBA" id="ARBA00022448"/>
    </source>
</evidence>
<dbReference type="HOGENOM" id="CLU_038034_0_2_3"/>
<dbReference type="CDD" id="cd01146">
    <property type="entry name" value="FhuD"/>
    <property type="match status" value="1"/>
</dbReference>
<dbReference type="Proteomes" id="UP000000268">
    <property type="component" value="Plasmid pREB1"/>
</dbReference>
<comment type="similarity">
    <text evidence="2">Belongs to the bacterial solute-binding protein 8 family.</text>
</comment>
<dbReference type="PROSITE" id="PS50983">
    <property type="entry name" value="FE_B12_PBP"/>
    <property type="match status" value="1"/>
</dbReference>
<evidence type="ECO:0000256" key="1">
    <source>
        <dbReference type="ARBA" id="ARBA00004196"/>
    </source>
</evidence>
<keyword evidence="7" id="KW-0614">Plasmid</keyword>
<evidence type="ECO:0000256" key="5">
    <source>
        <dbReference type="SAM" id="SignalP"/>
    </source>
</evidence>
<dbReference type="InterPro" id="IPR002491">
    <property type="entry name" value="ABC_transptr_periplasmic_BD"/>
</dbReference>
<organism evidence="7 8">
    <name type="scientific">Acaryochloris marina (strain MBIC 11017)</name>
    <dbReference type="NCBI Taxonomy" id="329726"/>
    <lineage>
        <taxon>Bacteria</taxon>
        <taxon>Bacillati</taxon>
        <taxon>Cyanobacteriota</taxon>
        <taxon>Cyanophyceae</taxon>
        <taxon>Acaryochloridales</taxon>
        <taxon>Acaryochloridaceae</taxon>
        <taxon>Acaryochloris</taxon>
    </lineage>
</organism>
<gene>
    <name evidence="7" type="ordered locus">AM1_A0182</name>
</gene>
<feature type="chain" id="PRO_5002731630" evidence="5">
    <location>
        <begin position="24"/>
        <end position="353"/>
    </location>
</feature>
<dbReference type="Gene3D" id="3.40.50.1980">
    <property type="entry name" value="Nitrogenase molybdenum iron protein domain"/>
    <property type="match status" value="2"/>
</dbReference>
<keyword evidence="4 5" id="KW-0732">Signal</keyword>
<dbReference type="EMBL" id="CP000838">
    <property type="protein sequence ID" value="ABW31689.1"/>
    <property type="molecule type" value="Genomic_DNA"/>
</dbReference>
<dbReference type="PROSITE" id="PS51257">
    <property type="entry name" value="PROKAR_LIPOPROTEIN"/>
    <property type="match status" value="1"/>
</dbReference>
<evidence type="ECO:0000256" key="2">
    <source>
        <dbReference type="ARBA" id="ARBA00008814"/>
    </source>
</evidence>
<dbReference type="SUPFAM" id="SSF53807">
    <property type="entry name" value="Helical backbone' metal receptor"/>
    <property type="match status" value="1"/>
</dbReference>
<dbReference type="AlphaFoldDB" id="A8ZKI9"/>
<dbReference type="GO" id="GO:1901678">
    <property type="term" value="P:iron coordination entity transport"/>
    <property type="evidence" value="ECO:0007669"/>
    <property type="project" value="UniProtKB-ARBA"/>
</dbReference>
<geneLocation type="plasmid" evidence="7 8">
    <name>pREB1</name>
</geneLocation>
<dbReference type="PANTHER" id="PTHR30532">
    <property type="entry name" value="IRON III DICITRATE-BINDING PERIPLASMIC PROTEIN"/>
    <property type="match status" value="1"/>
</dbReference>
<dbReference type="PANTHER" id="PTHR30532:SF24">
    <property type="entry name" value="FERRIC ENTEROBACTIN-BINDING PERIPLASMIC PROTEIN FEPB"/>
    <property type="match status" value="1"/>
</dbReference>
<dbReference type="RefSeq" id="WP_012166687.1">
    <property type="nucleotide sequence ID" value="NC_009926.1"/>
</dbReference>
<protein>
    <submittedName>
        <fullName evidence="7">Probable iron(III) dicitrate ABC transporter</fullName>
    </submittedName>
</protein>
<comment type="subcellular location">
    <subcellularLocation>
        <location evidence="1">Cell envelope</location>
    </subcellularLocation>
</comment>
<evidence type="ECO:0000259" key="6">
    <source>
        <dbReference type="PROSITE" id="PS50983"/>
    </source>
</evidence>
<dbReference type="KEGG" id="amr:AM1_A0182"/>
<dbReference type="InterPro" id="IPR051313">
    <property type="entry name" value="Bact_iron-sidero_bind"/>
</dbReference>
<proteinExistence type="inferred from homology"/>
<dbReference type="OrthoDB" id="61776at2"/>
<evidence type="ECO:0000313" key="7">
    <source>
        <dbReference type="EMBL" id="ABW31689.1"/>
    </source>
</evidence>
<feature type="signal peptide" evidence="5">
    <location>
        <begin position="1"/>
        <end position="23"/>
    </location>
</feature>
<evidence type="ECO:0000256" key="4">
    <source>
        <dbReference type="ARBA" id="ARBA00022729"/>
    </source>
</evidence>